<dbReference type="PANTHER" id="PTHR46838">
    <property type="entry name" value="TUMOR NECROSIS FACTOR RECEPTOR SUPERFAMILY MEMBER 14"/>
    <property type="match status" value="1"/>
</dbReference>
<keyword evidence="3" id="KW-0472">Membrane</keyword>
<dbReference type="GO" id="GO:0009897">
    <property type="term" value="C:external side of plasma membrane"/>
    <property type="evidence" value="ECO:0007669"/>
    <property type="project" value="TreeGrafter"/>
</dbReference>
<dbReference type="PROSITE" id="PS00652">
    <property type="entry name" value="TNFR_NGFR_1"/>
    <property type="match status" value="1"/>
</dbReference>
<dbReference type="PROSITE" id="PS50050">
    <property type="entry name" value="TNFR_NGFR_2"/>
    <property type="match status" value="1"/>
</dbReference>
<feature type="repeat" description="TNFR-Cys" evidence="1">
    <location>
        <begin position="165"/>
        <end position="205"/>
    </location>
</feature>
<accession>A0AA36F5S1</accession>
<gene>
    <name evidence="5" type="ORF">OCTVUL_1B029858</name>
</gene>
<dbReference type="EMBL" id="OX597820">
    <property type="protein sequence ID" value="CAI9725105.1"/>
    <property type="molecule type" value="Genomic_DNA"/>
</dbReference>
<evidence type="ECO:0000313" key="5">
    <source>
        <dbReference type="EMBL" id="CAI9725105.1"/>
    </source>
</evidence>
<feature type="region of interest" description="Disordered" evidence="2">
    <location>
        <begin position="684"/>
        <end position="728"/>
    </location>
</feature>
<feature type="compositionally biased region" description="Polar residues" evidence="2">
    <location>
        <begin position="350"/>
        <end position="363"/>
    </location>
</feature>
<feature type="region of interest" description="Disordered" evidence="2">
    <location>
        <begin position="432"/>
        <end position="534"/>
    </location>
</feature>
<dbReference type="SUPFAM" id="SSF57586">
    <property type="entry name" value="TNF receptor-like"/>
    <property type="match status" value="1"/>
</dbReference>
<dbReference type="CDD" id="cd00185">
    <property type="entry name" value="TNFRSF"/>
    <property type="match status" value="1"/>
</dbReference>
<dbReference type="GO" id="GO:0050830">
    <property type="term" value="P:defense response to Gram-positive bacterium"/>
    <property type="evidence" value="ECO:0007669"/>
    <property type="project" value="TreeGrafter"/>
</dbReference>
<dbReference type="AlphaFoldDB" id="A0AA36F5S1"/>
<keyword evidence="5" id="KW-0675">Receptor</keyword>
<keyword evidence="6" id="KW-1185">Reference proteome</keyword>
<feature type="compositionally biased region" description="Polar residues" evidence="2">
    <location>
        <begin position="303"/>
        <end position="319"/>
    </location>
</feature>
<feature type="compositionally biased region" description="Basic and acidic residues" evidence="2">
    <location>
        <begin position="477"/>
        <end position="511"/>
    </location>
</feature>
<dbReference type="GO" id="GO:0050829">
    <property type="term" value="P:defense response to Gram-negative bacterium"/>
    <property type="evidence" value="ECO:0007669"/>
    <property type="project" value="TreeGrafter"/>
</dbReference>
<evidence type="ECO:0000256" key="2">
    <source>
        <dbReference type="SAM" id="MobiDB-lite"/>
    </source>
</evidence>
<feature type="transmembrane region" description="Helical" evidence="3">
    <location>
        <begin position="568"/>
        <end position="590"/>
    </location>
</feature>
<feature type="compositionally biased region" description="Basic residues" evidence="2">
    <location>
        <begin position="368"/>
        <end position="384"/>
    </location>
</feature>
<evidence type="ECO:0000256" key="1">
    <source>
        <dbReference type="PROSITE-ProRule" id="PRU00206"/>
    </source>
</evidence>
<evidence type="ECO:0000313" key="6">
    <source>
        <dbReference type="Proteomes" id="UP001162480"/>
    </source>
</evidence>
<sequence>MMALSKEERIPDRMMDLSKEERIELVLLSGREGLSYRKIAEEFNLRHPFSISNKLIGATDEASFGSCNNGFIPITKQQNLDQLYKHHNKTQTPNTLKIVTMPGQILFILFFLLSVSSYFPLKVKANKYSKIPNWLKSSSRLCPKCQPGSYMIRKCDVNHGTLCAPCPARTFTDHSNKMHHCTPCGTCNSNQMVVSLCTKRKDIVCKRVYSAKKFHLHNLRGFQGDQPVGQQKIMEPGSGSMLMSDSNLFDRTFQKAPGRDAKFELGSLHSIEKIPETSGDDQIKPSLFMNDLDFDKALDNDTAYPSSLDPNYNGKNPNPEQVPVHAIPSKFAQEEDLIPITISTKDRNGVSFSSQKSGFTTKAPTERQKRKGKKEKKEKRKKKRIPEESSPFGRTKSIKEAKMFRSLEGDILSTVYKAPEKEGDIKTKIESAALTPDPESVTTSSPDMDNANVTLKPDTDLPNGTQVPDMEPAETEPEMKITTPKETKSEDKEYKVQLNSGKEEPSVRTDTETSTVKDSAKETHTVPETDKSTTIHGLLLPEKIATAANDSTLALQDTEPNHFNSTGVVLGSVFTIIALIIVFLVILHLCGKKRNTKDMRDHIKIEISDATEMVPMSNNDAVANKTNVDANGPCPENGVPPPLLNNDFTCAVNDNYRPVSPTDTEPTNGPIVEDVYDIPENLRRKTQQQQQRRQEQQQKELQQQQQQPASNENIDDGETKKLVPAPGT</sequence>
<organism evidence="5 6">
    <name type="scientific">Octopus vulgaris</name>
    <name type="common">Common octopus</name>
    <dbReference type="NCBI Taxonomy" id="6645"/>
    <lineage>
        <taxon>Eukaryota</taxon>
        <taxon>Metazoa</taxon>
        <taxon>Spiralia</taxon>
        <taxon>Lophotrochozoa</taxon>
        <taxon>Mollusca</taxon>
        <taxon>Cephalopoda</taxon>
        <taxon>Coleoidea</taxon>
        <taxon>Octopodiformes</taxon>
        <taxon>Octopoda</taxon>
        <taxon>Incirrata</taxon>
        <taxon>Octopodidae</taxon>
        <taxon>Octopus</taxon>
    </lineage>
</organism>
<reference evidence="5" key="1">
    <citation type="submission" date="2023-08" db="EMBL/GenBank/DDBJ databases">
        <authorList>
            <person name="Alioto T."/>
            <person name="Alioto T."/>
            <person name="Gomez Garrido J."/>
        </authorList>
    </citation>
    <scope>NUCLEOTIDE SEQUENCE</scope>
</reference>
<feature type="region of interest" description="Disordered" evidence="2">
    <location>
        <begin position="340"/>
        <end position="401"/>
    </location>
</feature>
<feature type="domain" description="TNFR-Cys" evidence="4">
    <location>
        <begin position="165"/>
        <end position="205"/>
    </location>
</feature>
<keyword evidence="3" id="KW-1133">Transmembrane helix</keyword>
<feature type="disulfide bond" evidence="1">
    <location>
        <begin position="184"/>
        <end position="197"/>
    </location>
</feature>
<feature type="disulfide bond" evidence="1">
    <location>
        <begin position="166"/>
        <end position="181"/>
    </location>
</feature>
<dbReference type="Pfam" id="PF00020">
    <property type="entry name" value="TNFR_c6"/>
    <property type="match status" value="1"/>
</dbReference>
<dbReference type="Gene3D" id="2.10.50.10">
    <property type="entry name" value="Tumor Necrosis Factor Receptor, subunit A, domain 2"/>
    <property type="match status" value="1"/>
</dbReference>
<dbReference type="SMART" id="SM00208">
    <property type="entry name" value="TNFR"/>
    <property type="match status" value="2"/>
</dbReference>
<keyword evidence="1" id="KW-1015">Disulfide bond</keyword>
<dbReference type="InterPro" id="IPR001368">
    <property type="entry name" value="TNFR/NGFR_Cys_rich_reg"/>
</dbReference>
<evidence type="ECO:0000259" key="4">
    <source>
        <dbReference type="PROSITE" id="PS50050"/>
    </source>
</evidence>
<protein>
    <submittedName>
        <fullName evidence="5">Tumor necrosis factor receptor superfamily member 14 isoform X1</fullName>
    </submittedName>
</protein>
<feature type="region of interest" description="Disordered" evidence="2">
    <location>
        <begin position="300"/>
        <end position="323"/>
    </location>
</feature>
<evidence type="ECO:0000256" key="3">
    <source>
        <dbReference type="SAM" id="Phobius"/>
    </source>
</evidence>
<feature type="compositionally biased region" description="Basic and acidic residues" evidence="2">
    <location>
        <begin position="518"/>
        <end position="533"/>
    </location>
</feature>
<name>A0AA36F5S1_OCTVU</name>
<dbReference type="PANTHER" id="PTHR46838:SF1">
    <property type="entry name" value="TUMOR NECROSIS FACTOR RECEPTOR SUPERFAMILY MEMBER 14"/>
    <property type="match status" value="1"/>
</dbReference>
<dbReference type="GO" id="GO:0002720">
    <property type="term" value="P:positive regulation of cytokine production involved in immune response"/>
    <property type="evidence" value="ECO:0007669"/>
    <property type="project" value="TreeGrafter"/>
</dbReference>
<feature type="disulfide bond" evidence="1">
    <location>
        <begin position="187"/>
        <end position="205"/>
    </location>
</feature>
<dbReference type="Proteomes" id="UP001162480">
    <property type="component" value="Chromosome 7"/>
</dbReference>
<feature type="transmembrane region" description="Helical" evidence="3">
    <location>
        <begin position="98"/>
        <end position="119"/>
    </location>
</feature>
<keyword evidence="3" id="KW-0812">Transmembrane</keyword>
<proteinExistence type="predicted"/>
<feature type="compositionally biased region" description="Polar residues" evidence="2">
    <location>
        <begin position="440"/>
        <end position="453"/>
    </location>
</feature>